<gene>
    <name evidence="7" type="ORF">PVAND_012668</name>
</gene>
<keyword evidence="8" id="KW-1185">Reference proteome</keyword>
<dbReference type="SUPFAM" id="SSF81321">
    <property type="entry name" value="Family A G protein-coupled receptor-like"/>
    <property type="match status" value="1"/>
</dbReference>
<keyword evidence="4 5" id="KW-0472">Membrane</keyword>
<comment type="caution">
    <text evidence="7">The sequence shown here is derived from an EMBL/GenBank/DDBJ whole genome shotgun (WGS) entry which is preliminary data.</text>
</comment>
<dbReference type="GO" id="GO:0008528">
    <property type="term" value="F:G protein-coupled peptide receptor activity"/>
    <property type="evidence" value="ECO:0007669"/>
    <property type="project" value="TreeGrafter"/>
</dbReference>
<dbReference type="PANTHER" id="PTHR47154:SF2">
    <property type="entry name" value="G-PROTEIN COUPLED RECEPTOR MTH-RELATED"/>
    <property type="match status" value="1"/>
</dbReference>
<comment type="subcellular location">
    <subcellularLocation>
        <location evidence="1">Membrane</location>
        <topology evidence="1">Multi-pass membrane protein</topology>
    </subcellularLocation>
</comment>
<proteinExistence type="predicted"/>
<dbReference type="Gene3D" id="1.20.1070.10">
    <property type="entry name" value="Rhodopsin 7-helix transmembrane proteins"/>
    <property type="match status" value="1"/>
</dbReference>
<dbReference type="GO" id="GO:0007166">
    <property type="term" value="P:cell surface receptor signaling pathway"/>
    <property type="evidence" value="ECO:0007669"/>
    <property type="project" value="InterPro"/>
</dbReference>
<dbReference type="EMBL" id="JADBJN010000001">
    <property type="protein sequence ID" value="KAG5683383.1"/>
    <property type="molecule type" value="Genomic_DNA"/>
</dbReference>
<evidence type="ECO:0000313" key="8">
    <source>
        <dbReference type="Proteomes" id="UP001107558"/>
    </source>
</evidence>
<dbReference type="AlphaFoldDB" id="A0A9J6CNE1"/>
<dbReference type="PANTHER" id="PTHR47154">
    <property type="entry name" value="G-PROTEIN COUPLED RECEPTOR MTH-RELATED"/>
    <property type="match status" value="1"/>
</dbReference>
<keyword evidence="2 5" id="KW-0812">Transmembrane</keyword>
<evidence type="ECO:0000256" key="3">
    <source>
        <dbReference type="ARBA" id="ARBA00022989"/>
    </source>
</evidence>
<evidence type="ECO:0000256" key="2">
    <source>
        <dbReference type="ARBA" id="ARBA00022692"/>
    </source>
</evidence>
<reference evidence="7" key="1">
    <citation type="submission" date="2021-03" db="EMBL/GenBank/DDBJ databases">
        <title>Chromosome level genome of the anhydrobiotic midge Polypedilum vanderplanki.</title>
        <authorList>
            <person name="Yoshida Y."/>
            <person name="Kikawada T."/>
            <person name="Gusev O."/>
        </authorList>
    </citation>
    <scope>NUCLEOTIDE SEQUENCE</scope>
    <source>
        <strain evidence="7">NIAS01</strain>
        <tissue evidence="7">Whole body or cell culture</tissue>
    </source>
</reference>
<name>A0A9J6CNE1_POLVA</name>
<dbReference type="OrthoDB" id="6082634at2759"/>
<evidence type="ECO:0000256" key="4">
    <source>
        <dbReference type="ARBA" id="ARBA00023136"/>
    </source>
</evidence>
<organism evidence="7 8">
    <name type="scientific">Polypedilum vanderplanki</name>
    <name type="common">Sleeping chironomid midge</name>
    <dbReference type="NCBI Taxonomy" id="319348"/>
    <lineage>
        <taxon>Eukaryota</taxon>
        <taxon>Metazoa</taxon>
        <taxon>Ecdysozoa</taxon>
        <taxon>Arthropoda</taxon>
        <taxon>Hexapoda</taxon>
        <taxon>Insecta</taxon>
        <taxon>Pterygota</taxon>
        <taxon>Neoptera</taxon>
        <taxon>Endopterygota</taxon>
        <taxon>Diptera</taxon>
        <taxon>Nematocera</taxon>
        <taxon>Chironomoidea</taxon>
        <taxon>Chironomidae</taxon>
        <taxon>Chironominae</taxon>
        <taxon>Polypedilum</taxon>
        <taxon>Polypedilum</taxon>
    </lineage>
</organism>
<dbReference type="PROSITE" id="PS50261">
    <property type="entry name" value="G_PROTEIN_RECEP_F2_4"/>
    <property type="match status" value="1"/>
</dbReference>
<feature type="domain" description="G-protein coupled receptors family 2 profile 2" evidence="6">
    <location>
        <begin position="1"/>
        <end position="195"/>
    </location>
</feature>
<dbReference type="Proteomes" id="UP001107558">
    <property type="component" value="Chromosome 1"/>
</dbReference>
<feature type="transmembrane region" description="Helical" evidence="5">
    <location>
        <begin position="143"/>
        <end position="166"/>
    </location>
</feature>
<feature type="transmembrane region" description="Helical" evidence="5">
    <location>
        <begin position="52"/>
        <end position="73"/>
    </location>
</feature>
<feature type="transmembrane region" description="Helical" evidence="5">
    <location>
        <begin position="6"/>
        <end position="31"/>
    </location>
</feature>
<dbReference type="InterPro" id="IPR017981">
    <property type="entry name" value="GPCR_2-like_7TM"/>
</dbReference>
<dbReference type="Pfam" id="PF00002">
    <property type="entry name" value="7tm_2"/>
    <property type="match status" value="1"/>
</dbReference>
<protein>
    <recommendedName>
        <fullName evidence="6">G-protein coupled receptors family 2 profile 2 domain-containing protein</fullName>
    </recommendedName>
</protein>
<sequence length="231" mass="26945">MMTNFGLCFFVGFITYYSLILGMIWLTIISYDIWRRIITININASFESFRNYAICGFAVPSVSVIFVTIVDLIKILPSKYSLEIGIRRCWLSKDAEGIYIYILATITISLNILMFIMTFFKIWKAHKSADRILISRPALRSRIYTFTRLFMVMGVTWISELFAFIYGWESLILKFFDVYNSLQGALIFITCVLNTSTRKLIIERTRSLKTKQKLNEFPLPELQKSEDIECS</sequence>
<evidence type="ECO:0000313" key="7">
    <source>
        <dbReference type="EMBL" id="KAG5683383.1"/>
    </source>
</evidence>
<feature type="transmembrane region" description="Helical" evidence="5">
    <location>
        <begin position="178"/>
        <end position="196"/>
    </location>
</feature>
<evidence type="ECO:0000256" key="5">
    <source>
        <dbReference type="SAM" id="Phobius"/>
    </source>
</evidence>
<dbReference type="InterPro" id="IPR051384">
    <property type="entry name" value="Mth_GPCR"/>
</dbReference>
<dbReference type="InterPro" id="IPR000832">
    <property type="entry name" value="GPCR_2_secretin-like"/>
</dbReference>
<evidence type="ECO:0000256" key="1">
    <source>
        <dbReference type="ARBA" id="ARBA00004141"/>
    </source>
</evidence>
<accession>A0A9J6CNE1</accession>
<evidence type="ECO:0000259" key="6">
    <source>
        <dbReference type="PROSITE" id="PS50261"/>
    </source>
</evidence>
<dbReference type="GO" id="GO:0005886">
    <property type="term" value="C:plasma membrane"/>
    <property type="evidence" value="ECO:0007669"/>
    <property type="project" value="TreeGrafter"/>
</dbReference>
<keyword evidence="3 5" id="KW-1133">Transmembrane helix</keyword>
<feature type="transmembrane region" description="Helical" evidence="5">
    <location>
        <begin position="98"/>
        <end position="123"/>
    </location>
</feature>